<comment type="caution">
    <text evidence="2">The sequence shown here is derived from an EMBL/GenBank/DDBJ whole genome shotgun (WGS) entry which is preliminary data.</text>
</comment>
<sequence length="134" mass="15466">MVKGNLLERFDASVGNVSNTLVHANECFYSIDKLGEKITSTANSFVELQRDMHMMDVQFNAYVASLDAELERHKDNLPIVEKQLDQLNQRMDKILDKVLTMDANTENEINMKMKFMETLENFTDKIATMMIKLL</sequence>
<keyword evidence="1" id="KW-0175">Coiled coil</keyword>
<protein>
    <submittedName>
        <fullName evidence="2">Uncharacterized protein</fullName>
    </submittedName>
</protein>
<evidence type="ECO:0000313" key="3">
    <source>
        <dbReference type="Proteomes" id="UP000823865"/>
    </source>
</evidence>
<reference evidence="2" key="1">
    <citation type="journal article" date="2021" name="PeerJ">
        <title>Extensive microbial diversity within the chicken gut microbiome revealed by metagenomics and culture.</title>
        <authorList>
            <person name="Gilroy R."/>
            <person name="Ravi A."/>
            <person name="Getino M."/>
            <person name="Pursley I."/>
            <person name="Horton D.L."/>
            <person name="Alikhan N.F."/>
            <person name="Baker D."/>
            <person name="Gharbi K."/>
            <person name="Hall N."/>
            <person name="Watson M."/>
            <person name="Adriaenssens E.M."/>
            <person name="Foster-Nyarko E."/>
            <person name="Jarju S."/>
            <person name="Secka A."/>
            <person name="Antonio M."/>
            <person name="Oren A."/>
            <person name="Chaudhuri R.R."/>
            <person name="La Ragione R."/>
            <person name="Hildebrand F."/>
            <person name="Pallen M.J."/>
        </authorList>
    </citation>
    <scope>NUCLEOTIDE SEQUENCE</scope>
    <source>
        <strain evidence="2">G3-2149</strain>
    </source>
</reference>
<gene>
    <name evidence="2" type="ORF">H9789_14190</name>
</gene>
<accession>A0A9E2L8A3</accession>
<feature type="coiled-coil region" evidence="1">
    <location>
        <begin position="63"/>
        <end position="104"/>
    </location>
</feature>
<dbReference type="Gene3D" id="3.90.20.10">
    <property type="match status" value="1"/>
</dbReference>
<name>A0A9E2L8A3_9BACT</name>
<dbReference type="EMBL" id="JAHLFU010000309">
    <property type="protein sequence ID" value="MBU3854936.1"/>
    <property type="molecule type" value="Genomic_DNA"/>
</dbReference>
<evidence type="ECO:0000313" key="2">
    <source>
        <dbReference type="EMBL" id="MBU3854936.1"/>
    </source>
</evidence>
<evidence type="ECO:0000256" key="1">
    <source>
        <dbReference type="SAM" id="Coils"/>
    </source>
</evidence>
<reference evidence="2" key="2">
    <citation type="submission" date="2021-04" db="EMBL/GenBank/DDBJ databases">
        <authorList>
            <person name="Gilroy R."/>
        </authorList>
    </citation>
    <scope>NUCLEOTIDE SEQUENCE</scope>
    <source>
        <strain evidence="2">G3-2149</strain>
    </source>
</reference>
<proteinExistence type="predicted"/>
<dbReference type="Proteomes" id="UP000823865">
    <property type="component" value="Unassembled WGS sequence"/>
</dbReference>
<organism evidence="2 3">
    <name type="scientific">Candidatus Paraprevotella stercoravium</name>
    <dbReference type="NCBI Taxonomy" id="2838725"/>
    <lineage>
        <taxon>Bacteria</taxon>
        <taxon>Pseudomonadati</taxon>
        <taxon>Bacteroidota</taxon>
        <taxon>Bacteroidia</taxon>
        <taxon>Bacteroidales</taxon>
        <taxon>Prevotellaceae</taxon>
        <taxon>Paraprevotella</taxon>
    </lineage>
</organism>
<dbReference type="AlphaFoldDB" id="A0A9E2L8A3"/>